<keyword evidence="4 10" id="KW-0963">Cytoplasm</keyword>
<dbReference type="InterPro" id="IPR022635">
    <property type="entry name" value="DNA_polIII_beta_C"/>
</dbReference>
<evidence type="ECO:0000256" key="9">
    <source>
        <dbReference type="ARBA" id="ARBA00023125"/>
    </source>
</evidence>
<dbReference type="CDD" id="cd00140">
    <property type="entry name" value="beta_clamp"/>
    <property type="match status" value="1"/>
</dbReference>
<evidence type="ECO:0000256" key="4">
    <source>
        <dbReference type="ARBA" id="ARBA00022490"/>
    </source>
</evidence>
<name>A0AAJ1MIC0_9SPIO</name>
<dbReference type="NCBIfam" id="TIGR00663">
    <property type="entry name" value="dnan"/>
    <property type="match status" value="1"/>
</dbReference>
<dbReference type="Proteomes" id="UP001221217">
    <property type="component" value="Unassembled WGS sequence"/>
</dbReference>
<evidence type="ECO:0000256" key="3">
    <source>
        <dbReference type="ARBA" id="ARBA00021035"/>
    </source>
</evidence>
<evidence type="ECO:0000313" key="14">
    <source>
        <dbReference type="EMBL" id="MDC7226128.1"/>
    </source>
</evidence>
<keyword evidence="5 10" id="KW-0808">Transferase</keyword>
<dbReference type="EMBL" id="JAQQAL010000011">
    <property type="protein sequence ID" value="MDC7226128.1"/>
    <property type="molecule type" value="Genomic_DNA"/>
</dbReference>
<dbReference type="GO" id="GO:0003887">
    <property type="term" value="F:DNA-directed DNA polymerase activity"/>
    <property type="evidence" value="ECO:0007669"/>
    <property type="project" value="UniProtKB-UniRule"/>
</dbReference>
<dbReference type="Pfam" id="PF02767">
    <property type="entry name" value="DNA_pol3_beta_2"/>
    <property type="match status" value="1"/>
</dbReference>
<dbReference type="GO" id="GO:0009360">
    <property type="term" value="C:DNA polymerase III complex"/>
    <property type="evidence" value="ECO:0007669"/>
    <property type="project" value="InterPro"/>
</dbReference>
<comment type="similarity">
    <text evidence="2 10">Belongs to the beta sliding clamp family.</text>
</comment>
<evidence type="ECO:0000256" key="2">
    <source>
        <dbReference type="ARBA" id="ARBA00010752"/>
    </source>
</evidence>
<dbReference type="PANTHER" id="PTHR30478:SF0">
    <property type="entry name" value="BETA SLIDING CLAMP"/>
    <property type="match status" value="1"/>
</dbReference>
<proteinExistence type="inferred from homology"/>
<keyword evidence="9" id="KW-0238">DNA-binding</keyword>
<evidence type="ECO:0000256" key="6">
    <source>
        <dbReference type="ARBA" id="ARBA00022695"/>
    </source>
</evidence>
<feature type="domain" description="DNA polymerase III beta sliding clamp central" evidence="12">
    <location>
        <begin position="130"/>
        <end position="243"/>
    </location>
</feature>
<comment type="function">
    <text evidence="10">Confers DNA tethering and processivity to DNA polymerases and other proteins. Acts as a clamp, forming a ring around DNA (a reaction catalyzed by the clamp-loading complex) which diffuses in an ATP-independent manner freely and bidirectionally along dsDNA. Initially characterized for its ability to contact the catalytic subunit of DNA polymerase III (Pol III), a complex, multichain enzyme responsible for most of the replicative synthesis in bacteria; Pol III exhibits 3'-5' exonuclease proofreading activity. The beta chain is required for initiation of replication as well as for processivity of DNA replication.</text>
</comment>
<dbReference type="InterPro" id="IPR022637">
    <property type="entry name" value="DNA_polIII_beta_cen"/>
</dbReference>
<feature type="domain" description="DNA polymerase III beta sliding clamp N-terminal" evidence="11">
    <location>
        <begin position="1"/>
        <end position="119"/>
    </location>
</feature>
<dbReference type="Pfam" id="PF02768">
    <property type="entry name" value="DNA_pol3_beta_3"/>
    <property type="match status" value="1"/>
</dbReference>
<dbReference type="GO" id="GO:0006271">
    <property type="term" value="P:DNA strand elongation involved in DNA replication"/>
    <property type="evidence" value="ECO:0007669"/>
    <property type="project" value="TreeGrafter"/>
</dbReference>
<organism evidence="14 15">
    <name type="scientific">Candidatus Thalassospirochaeta sargassi</name>
    <dbReference type="NCBI Taxonomy" id="3119039"/>
    <lineage>
        <taxon>Bacteria</taxon>
        <taxon>Pseudomonadati</taxon>
        <taxon>Spirochaetota</taxon>
        <taxon>Spirochaetia</taxon>
        <taxon>Spirochaetales</taxon>
        <taxon>Spirochaetaceae</taxon>
        <taxon>Candidatus Thalassospirochaeta</taxon>
    </lineage>
</organism>
<protein>
    <recommendedName>
        <fullName evidence="3 10">Beta sliding clamp</fullName>
    </recommendedName>
</protein>
<evidence type="ECO:0000313" key="15">
    <source>
        <dbReference type="Proteomes" id="UP001221217"/>
    </source>
</evidence>
<evidence type="ECO:0000256" key="5">
    <source>
        <dbReference type="ARBA" id="ARBA00022679"/>
    </source>
</evidence>
<dbReference type="SUPFAM" id="SSF55979">
    <property type="entry name" value="DNA clamp"/>
    <property type="match status" value="3"/>
</dbReference>
<comment type="caution">
    <text evidence="14">The sequence shown here is derived from an EMBL/GenBank/DDBJ whole genome shotgun (WGS) entry which is preliminary data.</text>
</comment>
<dbReference type="PANTHER" id="PTHR30478">
    <property type="entry name" value="DNA POLYMERASE III SUBUNIT BETA"/>
    <property type="match status" value="1"/>
</dbReference>
<dbReference type="Gene3D" id="3.70.10.10">
    <property type="match status" value="1"/>
</dbReference>
<dbReference type="GO" id="GO:0005737">
    <property type="term" value="C:cytoplasm"/>
    <property type="evidence" value="ECO:0007669"/>
    <property type="project" value="UniProtKB-SubCell"/>
</dbReference>
<sequence>MKFTCEKNNLTKEISIAQEIISSKNALSILSNVLLEADNNTLTIKATDLKVGFETSIPVDIAVPGSTTVYCDKFLSILRSLPDGDIEFELKDGKLYIKPLFKKINFQLKSIASEQYPEMQSIAEENYFVIPQADLIEMIGQTIFAVSDDETRYFMNGVFMENIEGSLIMVATDGRRLSYIKKNTAGTVKPFSGVIIPPKVLQLISKQSSGEGTIQVAVTEKSIFFKFDNQTISSSLIEGQFPNYNRVIPESQSNELTVKRDELIEAVKRVSLLVENKSRRIFLNLTNGLIELNSEESEIGVATEEIECAYDGTDTLIALNYSYLIDPLRVIDNENIKLLFTESNKAITLQSAEESDYFHIVMPMQLD</sequence>
<dbReference type="InterPro" id="IPR001001">
    <property type="entry name" value="DNA_polIII_beta"/>
</dbReference>
<dbReference type="SMART" id="SM00480">
    <property type="entry name" value="POL3Bc"/>
    <property type="match status" value="1"/>
</dbReference>
<reference evidence="14 15" key="1">
    <citation type="submission" date="2022-12" db="EMBL/GenBank/DDBJ databases">
        <title>Metagenome assembled genome from gulf of manar.</title>
        <authorList>
            <person name="Kohli P."/>
            <person name="Pk S."/>
            <person name="Venkata Ramana C."/>
            <person name="Sasikala C."/>
        </authorList>
    </citation>
    <scope>NUCLEOTIDE SEQUENCE [LARGE SCALE GENOMIC DNA]</scope>
    <source>
        <strain evidence="14">JB008</strain>
    </source>
</reference>
<evidence type="ECO:0000256" key="7">
    <source>
        <dbReference type="ARBA" id="ARBA00022705"/>
    </source>
</evidence>
<comment type="subunit">
    <text evidence="10">Forms a ring-shaped head-to-tail homodimer around DNA.</text>
</comment>
<gene>
    <name evidence="14" type="primary">dnaN</name>
    <name evidence="14" type="ORF">PQJ61_05115</name>
</gene>
<evidence type="ECO:0000259" key="12">
    <source>
        <dbReference type="Pfam" id="PF02767"/>
    </source>
</evidence>
<dbReference type="Gene3D" id="3.10.150.10">
    <property type="entry name" value="DNA Polymerase III, subunit A, domain 2"/>
    <property type="match status" value="1"/>
</dbReference>
<evidence type="ECO:0000259" key="11">
    <source>
        <dbReference type="Pfam" id="PF00712"/>
    </source>
</evidence>
<keyword evidence="6 10" id="KW-0548">Nucleotidyltransferase</keyword>
<feature type="domain" description="DNA polymerase III beta sliding clamp C-terminal" evidence="13">
    <location>
        <begin position="246"/>
        <end position="364"/>
    </location>
</feature>
<dbReference type="InterPro" id="IPR022634">
    <property type="entry name" value="DNA_polIII_beta_N"/>
</dbReference>
<dbReference type="GO" id="GO:0008408">
    <property type="term" value="F:3'-5' exonuclease activity"/>
    <property type="evidence" value="ECO:0007669"/>
    <property type="project" value="InterPro"/>
</dbReference>
<dbReference type="PIRSF" id="PIRSF000804">
    <property type="entry name" value="DNA_pol_III_b"/>
    <property type="match status" value="1"/>
</dbReference>
<evidence type="ECO:0000256" key="8">
    <source>
        <dbReference type="ARBA" id="ARBA00022932"/>
    </source>
</evidence>
<comment type="subcellular location">
    <subcellularLocation>
        <location evidence="1 10">Cytoplasm</location>
    </subcellularLocation>
</comment>
<keyword evidence="7 10" id="KW-0235">DNA replication</keyword>
<evidence type="ECO:0000256" key="10">
    <source>
        <dbReference type="PIRNR" id="PIRNR000804"/>
    </source>
</evidence>
<evidence type="ECO:0000259" key="13">
    <source>
        <dbReference type="Pfam" id="PF02768"/>
    </source>
</evidence>
<dbReference type="Pfam" id="PF00712">
    <property type="entry name" value="DNA_pol3_beta"/>
    <property type="match status" value="1"/>
</dbReference>
<accession>A0AAJ1MIC0</accession>
<dbReference type="InterPro" id="IPR046938">
    <property type="entry name" value="DNA_clamp_sf"/>
</dbReference>
<keyword evidence="8 10" id="KW-0239">DNA-directed DNA polymerase</keyword>
<evidence type="ECO:0000256" key="1">
    <source>
        <dbReference type="ARBA" id="ARBA00004496"/>
    </source>
</evidence>
<dbReference type="AlphaFoldDB" id="A0AAJ1MIC0"/>
<dbReference type="GO" id="GO:0003677">
    <property type="term" value="F:DNA binding"/>
    <property type="evidence" value="ECO:0007669"/>
    <property type="project" value="UniProtKB-UniRule"/>
</dbReference>